<dbReference type="Pfam" id="PF22191">
    <property type="entry name" value="IBR_1"/>
    <property type="match status" value="1"/>
</dbReference>
<sequence length="166" mass="18497">MCPGCQSCVEREDLCNLCVHCTVCTVEKGRDYYFCWQCLQSWKGPGRAPIAADNQGCTNKELELLQRCPTTSLPQVEGVSNCPSLRACPTCGQLLEHDRTGCKNLLCSRCQVEFCFVCLKLTAHLPADQLLLPALPRRGGPPADQHTRLEQELSLINKHRVPVHSF</sequence>
<dbReference type="OrthoDB" id="419317at2759"/>
<evidence type="ECO:0008006" key="3">
    <source>
        <dbReference type="Google" id="ProtNLM"/>
    </source>
</evidence>
<dbReference type="Proteomes" id="UP001152622">
    <property type="component" value="Chromosome 12"/>
</dbReference>
<accession>A0A9Q1IM64</accession>
<dbReference type="AlphaFoldDB" id="A0A9Q1IM64"/>
<protein>
    <recommendedName>
        <fullName evidence="3">RBR-type E3 ubiquitin transferase</fullName>
    </recommendedName>
</protein>
<evidence type="ECO:0000313" key="2">
    <source>
        <dbReference type="Proteomes" id="UP001152622"/>
    </source>
</evidence>
<dbReference type="Gene3D" id="1.20.120.1750">
    <property type="match status" value="1"/>
</dbReference>
<dbReference type="SUPFAM" id="SSF57850">
    <property type="entry name" value="RING/U-box"/>
    <property type="match status" value="1"/>
</dbReference>
<keyword evidence="2" id="KW-1185">Reference proteome</keyword>
<reference evidence="1" key="1">
    <citation type="journal article" date="2023" name="Science">
        <title>Genome structures resolve the early diversification of teleost fishes.</title>
        <authorList>
            <person name="Parey E."/>
            <person name="Louis A."/>
            <person name="Montfort J."/>
            <person name="Bouchez O."/>
            <person name="Roques C."/>
            <person name="Iampietro C."/>
            <person name="Lluch J."/>
            <person name="Castinel A."/>
            <person name="Donnadieu C."/>
            <person name="Desvignes T."/>
            <person name="Floi Bucao C."/>
            <person name="Jouanno E."/>
            <person name="Wen M."/>
            <person name="Mejri S."/>
            <person name="Dirks R."/>
            <person name="Jansen H."/>
            <person name="Henkel C."/>
            <person name="Chen W.J."/>
            <person name="Zahm M."/>
            <person name="Cabau C."/>
            <person name="Klopp C."/>
            <person name="Thompson A.W."/>
            <person name="Robinson-Rechavi M."/>
            <person name="Braasch I."/>
            <person name="Lecointre G."/>
            <person name="Bobe J."/>
            <person name="Postlethwait J.H."/>
            <person name="Berthelot C."/>
            <person name="Roest Crollius H."/>
            <person name="Guiguen Y."/>
        </authorList>
    </citation>
    <scope>NUCLEOTIDE SEQUENCE</scope>
    <source>
        <strain evidence="1">WJC10195</strain>
    </source>
</reference>
<name>A0A9Q1IM64_SYNKA</name>
<dbReference type="EMBL" id="JAINUF010000012">
    <property type="protein sequence ID" value="KAJ8344681.1"/>
    <property type="molecule type" value="Genomic_DNA"/>
</dbReference>
<gene>
    <name evidence="1" type="ORF">SKAU_G00288740</name>
</gene>
<organism evidence="1 2">
    <name type="scientific">Synaphobranchus kaupii</name>
    <name type="common">Kaup's arrowtooth eel</name>
    <dbReference type="NCBI Taxonomy" id="118154"/>
    <lineage>
        <taxon>Eukaryota</taxon>
        <taxon>Metazoa</taxon>
        <taxon>Chordata</taxon>
        <taxon>Craniata</taxon>
        <taxon>Vertebrata</taxon>
        <taxon>Euteleostomi</taxon>
        <taxon>Actinopterygii</taxon>
        <taxon>Neopterygii</taxon>
        <taxon>Teleostei</taxon>
        <taxon>Anguilliformes</taxon>
        <taxon>Synaphobranchidae</taxon>
        <taxon>Synaphobranchus</taxon>
    </lineage>
</organism>
<evidence type="ECO:0000313" key="1">
    <source>
        <dbReference type="EMBL" id="KAJ8344681.1"/>
    </source>
</evidence>
<comment type="caution">
    <text evidence="1">The sequence shown here is derived from an EMBL/GenBank/DDBJ whole genome shotgun (WGS) entry which is preliminary data.</text>
</comment>
<proteinExistence type="predicted"/>